<feature type="compositionally biased region" description="Gly residues" evidence="4">
    <location>
        <begin position="517"/>
        <end position="526"/>
    </location>
</feature>
<dbReference type="Gene3D" id="3.10.129.10">
    <property type="entry name" value="Hotdog Thioesterase"/>
    <property type="match status" value="1"/>
</dbReference>
<dbReference type="GO" id="GO:0016620">
    <property type="term" value="F:oxidoreductase activity, acting on the aldehyde or oxo group of donors, NAD or NADP as acceptor"/>
    <property type="evidence" value="ECO:0007669"/>
    <property type="project" value="InterPro"/>
</dbReference>
<evidence type="ECO:0000256" key="4">
    <source>
        <dbReference type="SAM" id="MobiDB-lite"/>
    </source>
</evidence>
<dbReference type="RefSeq" id="WP_188672308.1">
    <property type="nucleotide sequence ID" value="NZ_BMGP01000001.1"/>
</dbReference>
<proteinExistence type="inferred from homology"/>
<feature type="domain" description="Aldehyde dehydrogenase" evidence="5">
    <location>
        <begin position="41"/>
        <end position="405"/>
    </location>
</feature>
<dbReference type="InterPro" id="IPR002539">
    <property type="entry name" value="MaoC-like_dom"/>
</dbReference>
<dbReference type="Proteomes" id="UP000598775">
    <property type="component" value="Unassembled WGS sequence"/>
</dbReference>
<feature type="compositionally biased region" description="Acidic residues" evidence="4">
    <location>
        <begin position="575"/>
        <end position="584"/>
    </location>
</feature>
<evidence type="ECO:0000256" key="1">
    <source>
        <dbReference type="ARBA" id="ARBA00005254"/>
    </source>
</evidence>
<dbReference type="InterPro" id="IPR016162">
    <property type="entry name" value="Ald_DH_N"/>
</dbReference>
<dbReference type="AlphaFoldDB" id="A0A917EVD3"/>
<organism evidence="7 8">
    <name type="scientific">Subtercola lobariae</name>
    <dbReference type="NCBI Taxonomy" id="1588641"/>
    <lineage>
        <taxon>Bacteria</taxon>
        <taxon>Bacillati</taxon>
        <taxon>Actinomycetota</taxon>
        <taxon>Actinomycetes</taxon>
        <taxon>Micrococcales</taxon>
        <taxon>Microbacteriaceae</taxon>
        <taxon>Subtercola</taxon>
    </lineage>
</organism>
<feature type="region of interest" description="Disordered" evidence="4">
    <location>
        <begin position="559"/>
        <end position="594"/>
    </location>
</feature>
<feature type="compositionally biased region" description="Low complexity" evidence="4">
    <location>
        <begin position="560"/>
        <end position="574"/>
    </location>
</feature>
<dbReference type="CDD" id="cd07128">
    <property type="entry name" value="ALDH_MaoC-N"/>
    <property type="match status" value="1"/>
</dbReference>
<feature type="region of interest" description="Disordered" evidence="4">
    <location>
        <begin position="501"/>
        <end position="526"/>
    </location>
</feature>
<dbReference type="NCBIfam" id="NF008868">
    <property type="entry name" value="PRK11903.1"/>
    <property type="match status" value="1"/>
</dbReference>
<comment type="similarity">
    <text evidence="2">Belongs to the aldehyde dehydrogenase family.</text>
</comment>
<sequence>MTTTETSTLVAATSATEVPLLPSFVEGEWWSPGVDARASAAPVRDASTGELVSLVSSAGLDVEAAVRYARTVGQKSLGALTFHQRALILKALGAYLTEHKAELYAVSTQTGATKRDSGVDIDGGIGVLFTYGSKGRRELPNSTVIVDGAPENLARDGSFGGQHVYTRVPGVAFQVNAFNFPVWGMLEKFAPAFLAGVPSIAKPATPTAYLTEACVRLMDASGLLPSGSLQLISGSVRGFLDHLDLRDRVGFTGSASTARSLFEHANVISGGVGLTAETDSLNAAILGPDAAPGTPEFDAFVASVVTEITSKAGQKCTCIRRVIVPRAQMDAVIDAVGARITARTVVGDPRADGVTMGPLASIEQRDEVLRSIDALLAGGGRIAFAADDAAAEGEQRAAFTGPQVVRADGSVGESPDGAFLAPVVLRFDDSDSAAVHEIEAFGPVCSVIGYDDVDDAVRLANLGGGSLVATIASVDPAAVATLFGGIAPFHGRVLVLDRDDARTSTGHGSPVPHLVHGGPGRAGGGEELGGIRAVKHFMQRTAVQGTPAVLTALTGEWREGAPTSQSGAGAAPASADEESVDSVDESGAAGVSAAEHPFRKPLSRLRLGDAVASDAREITLDDISHFAEFTGDTFYAHTNEEAAAANPFFPGRVAHGYLLLSWAAGLFVDPEPGPVLANYGLENLRFVTPVSPGDRVHVTLTAKQITPRENESYGEVRWDAVLRNQHDEPVATYDVLTLVSKE</sequence>
<dbReference type="PANTHER" id="PTHR43111">
    <property type="entry name" value="ALDEHYDE DEHYDROGENASE B-RELATED"/>
    <property type="match status" value="1"/>
</dbReference>
<feature type="domain" description="Aldehyde dehydrogenase" evidence="5">
    <location>
        <begin position="413"/>
        <end position="482"/>
    </location>
</feature>
<protein>
    <submittedName>
        <fullName evidence="7">Bifunctional aldehyde dehydrogenase/enoyl-CoA hydratase</fullName>
    </submittedName>
</protein>
<keyword evidence="8" id="KW-1185">Reference proteome</keyword>
<dbReference type="SUPFAM" id="SSF53720">
    <property type="entry name" value="ALDH-like"/>
    <property type="match status" value="1"/>
</dbReference>
<dbReference type="NCBIfam" id="TIGR02278">
    <property type="entry name" value="PaaN-DH"/>
    <property type="match status" value="1"/>
</dbReference>
<evidence type="ECO:0000313" key="8">
    <source>
        <dbReference type="Proteomes" id="UP000598775"/>
    </source>
</evidence>
<keyword evidence="3" id="KW-0560">Oxidoreductase</keyword>
<evidence type="ECO:0000256" key="2">
    <source>
        <dbReference type="ARBA" id="ARBA00009986"/>
    </source>
</evidence>
<name>A0A917EVD3_9MICO</name>
<feature type="domain" description="MaoC-like" evidence="6">
    <location>
        <begin position="613"/>
        <end position="717"/>
    </location>
</feature>
<dbReference type="Gene3D" id="3.40.309.10">
    <property type="entry name" value="Aldehyde Dehydrogenase, Chain A, domain 2"/>
    <property type="match status" value="1"/>
</dbReference>
<dbReference type="Gene3D" id="3.40.605.10">
    <property type="entry name" value="Aldehyde Dehydrogenase, Chain A, domain 1"/>
    <property type="match status" value="1"/>
</dbReference>
<dbReference type="Pfam" id="PF01575">
    <property type="entry name" value="MaoC_dehydratas"/>
    <property type="match status" value="1"/>
</dbReference>
<evidence type="ECO:0000259" key="6">
    <source>
        <dbReference type="Pfam" id="PF01575"/>
    </source>
</evidence>
<dbReference type="Pfam" id="PF00171">
    <property type="entry name" value="Aldedh"/>
    <property type="match status" value="2"/>
</dbReference>
<evidence type="ECO:0000313" key="7">
    <source>
        <dbReference type="EMBL" id="GGF11729.1"/>
    </source>
</evidence>
<gene>
    <name evidence="7" type="primary">paaZ</name>
    <name evidence="7" type="ORF">GCM10011399_01980</name>
</gene>
<comment type="caution">
    <text evidence="7">The sequence shown here is derived from an EMBL/GenBank/DDBJ whole genome shotgun (WGS) entry which is preliminary data.</text>
</comment>
<dbReference type="InterPro" id="IPR029069">
    <property type="entry name" value="HotDog_dom_sf"/>
</dbReference>
<comment type="similarity">
    <text evidence="1">Belongs to the enoyl-CoA hydratase/isomerase family.</text>
</comment>
<evidence type="ECO:0000256" key="3">
    <source>
        <dbReference type="ARBA" id="ARBA00023002"/>
    </source>
</evidence>
<reference evidence="7 8" key="1">
    <citation type="journal article" date="2014" name="Int. J. Syst. Evol. Microbiol.">
        <title>Complete genome sequence of Corynebacterium casei LMG S-19264T (=DSM 44701T), isolated from a smear-ripened cheese.</title>
        <authorList>
            <consortium name="US DOE Joint Genome Institute (JGI-PGF)"/>
            <person name="Walter F."/>
            <person name="Albersmeier A."/>
            <person name="Kalinowski J."/>
            <person name="Ruckert C."/>
        </authorList>
    </citation>
    <scope>NUCLEOTIDE SEQUENCE [LARGE SCALE GENOMIC DNA]</scope>
    <source>
        <strain evidence="7 8">CGMCC 1.12976</strain>
    </source>
</reference>
<dbReference type="EMBL" id="BMGP01000001">
    <property type="protein sequence ID" value="GGF11729.1"/>
    <property type="molecule type" value="Genomic_DNA"/>
</dbReference>
<dbReference type="InterPro" id="IPR016163">
    <property type="entry name" value="Ald_DH_C"/>
</dbReference>
<dbReference type="InterPro" id="IPR011966">
    <property type="entry name" value="PaaN-DH"/>
</dbReference>
<dbReference type="InterPro" id="IPR016161">
    <property type="entry name" value="Ald_DH/histidinol_DH"/>
</dbReference>
<evidence type="ECO:0000259" key="5">
    <source>
        <dbReference type="Pfam" id="PF00171"/>
    </source>
</evidence>
<accession>A0A917EVD3</accession>
<dbReference type="PANTHER" id="PTHR43111:SF1">
    <property type="entry name" value="ALDEHYDE DEHYDROGENASE B-RELATED"/>
    <property type="match status" value="1"/>
</dbReference>
<dbReference type="SUPFAM" id="SSF54637">
    <property type="entry name" value="Thioesterase/thiol ester dehydrase-isomerase"/>
    <property type="match status" value="1"/>
</dbReference>
<dbReference type="InterPro" id="IPR015590">
    <property type="entry name" value="Aldehyde_DH_dom"/>
</dbReference>